<name>A0ABS8E0J0_9ACTN</name>
<proteinExistence type="predicted"/>
<dbReference type="Proteomes" id="UP001520654">
    <property type="component" value="Unassembled WGS sequence"/>
</dbReference>
<protein>
    <recommendedName>
        <fullName evidence="5">Integral membrane protein</fullName>
    </recommendedName>
</protein>
<keyword evidence="2" id="KW-1133">Transmembrane helix</keyword>
<evidence type="ECO:0008006" key="5">
    <source>
        <dbReference type="Google" id="ProtNLM"/>
    </source>
</evidence>
<evidence type="ECO:0000313" key="4">
    <source>
        <dbReference type="Proteomes" id="UP001520654"/>
    </source>
</evidence>
<accession>A0ABS8E0J0</accession>
<feature type="compositionally biased region" description="Acidic residues" evidence="1">
    <location>
        <begin position="40"/>
        <end position="52"/>
    </location>
</feature>
<feature type="transmembrane region" description="Helical" evidence="2">
    <location>
        <begin position="117"/>
        <end position="136"/>
    </location>
</feature>
<evidence type="ECO:0000256" key="2">
    <source>
        <dbReference type="SAM" id="Phobius"/>
    </source>
</evidence>
<gene>
    <name evidence="3" type="ORF">K7B10_04955</name>
</gene>
<feature type="transmembrane region" description="Helical" evidence="2">
    <location>
        <begin position="87"/>
        <end position="105"/>
    </location>
</feature>
<sequence>MHPARPPRTGRGARPPAVPAVPVEPRPRDGRGYAQRPEAPADEPFDDPYEDERYESLAEYRRKYGRGPDGNRAAAAPAPSGPLRHRLRWPVAAALLVCGVLHLPSDVTALSSETPTAFLPLLATVLCLGLGALIAVRDTAGAWRAGAVGALAVVALHVVGGLAAFDPLEGAVSASQAWAGVAAVFCAAAAAVLAGLALGNRSPRARAGAGG</sequence>
<comment type="caution">
    <text evidence="3">The sequence shown here is derived from an EMBL/GenBank/DDBJ whole genome shotgun (WGS) entry which is preliminary data.</text>
</comment>
<keyword evidence="2" id="KW-0812">Transmembrane</keyword>
<evidence type="ECO:0000256" key="1">
    <source>
        <dbReference type="SAM" id="MobiDB-lite"/>
    </source>
</evidence>
<keyword evidence="2" id="KW-0472">Membrane</keyword>
<keyword evidence="4" id="KW-1185">Reference proteome</keyword>
<dbReference type="RefSeq" id="WP_229334730.1">
    <property type="nucleotide sequence ID" value="NZ_JAINUL010000001.1"/>
</dbReference>
<reference evidence="3 4" key="1">
    <citation type="submission" date="2021-08" db="EMBL/GenBank/DDBJ databases">
        <title>Genomic Architecture of Streptomyces flavotricini NGL1 and Streptomyces erythrochromogenes HMS4 With Differential Plant Beneficial attributes and laccase production capabilities.</title>
        <authorList>
            <person name="Salwan R."/>
            <person name="Kaur R."/>
            <person name="Sharma V."/>
        </authorList>
    </citation>
    <scope>NUCLEOTIDE SEQUENCE [LARGE SCALE GENOMIC DNA]</scope>
    <source>
        <strain evidence="3 4">NGL1</strain>
    </source>
</reference>
<feature type="region of interest" description="Disordered" evidence="1">
    <location>
        <begin position="1"/>
        <end position="52"/>
    </location>
</feature>
<feature type="transmembrane region" description="Helical" evidence="2">
    <location>
        <begin position="143"/>
        <end position="165"/>
    </location>
</feature>
<dbReference type="EMBL" id="JAINUL010000001">
    <property type="protein sequence ID" value="MCC0094149.1"/>
    <property type="molecule type" value="Genomic_DNA"/>
</dbReference>
<feature type="transmembrane region" description="Helical" evidence="2">
    <location>
        <begin position="177"/>
        <end position="198"/>
    </location>
</feature>
<evidence type="ECO:0000313" key="3">
    <source>
        <dbReference type="EMBL" id="MCC0094149.1"/>
    </source>
</evidence>
<organism evidence="3 4">
    <name type="scientific">Streptomyces flavotricini</name>
    <dbReference type="NCBI Taxonomy" id="66888"/>
    <lineage>
        <taxon>Bacteria</taxon>
        <taxon>Bacillati</taxon>
        <taxon>Actinomycetota</taxon>
        <taxon>Actinomycetes</taxon>
        <taxon>Kitasatosporales</taxon>
        <taxon>Streptomycetaceae</taxon>
        <taxon>Streptomyces</taxon>
    </lineage>
</organism>